<comment type="caution">
    <text evidence="5">The sequence shown here is derived from an EMBL/GenBank/DDBJ whole genome shotgun (WGS) entry which is preliminary data.</text>
</comment>
<protein>
    <submittedName>
        <fullName evidence="5">AraC family transcriptional regulator</fullName>
    </submittedName>
</protein>
<dbReference type="AlphaFoldDB" id="A0A4Q7NID3"/>
<evidence type="ECO:0000256" key="3">
    <source>
        <dbReference type="ARBA" id="ARBA00023163"/>
    </source>
</evidence>
<dbReference type="PROSITE" id="PS01124">
    <property type="entry name" value="HTH_ARAC_FAMILY_2"/>
    <property type="match status" value="1"/>
</dbReference>
<dbReference type="InterPro" id="IPR050204">
    <property type="entry name" value="AraC_XylS_family_regulators"/>
</dbReference>
<keyword evidence="6" id="KW-1185">Reference proteome</keyword>
<dbReference type="PANTHER" id="PTHR46796">
    <property type="entry name" value="HTH-TYPE TRANSCRIPTIONAL ACTIVATOR RHAS-RELATED"/>
    <property type="match status" value="1"/>
</dbReference>
<feature type="domain" description="HTH araC/xylS-type" evidence="4">
    <location>
        <begin position="217"/>
        <end position="318"/>
    </location>
</feature>
<dbReference type="Pfam" id="PF12833">
    <property type="entry name" value="HTH_18"/>
    <property type="match status" value="1"/>
</dbReference>
<evidence type="ECO:0000313" key="6">
    <source>
        <dbReference type="Proteomes" id="UP000292445"/>
    </source>
</evidence>
<sequence>MSTTLSPRAQASTDQVPSSQRLAFWESYNASQLIGLTCSTYDPHGLRAQGRVFDADDVAFTEIRGNQHVIERTRSLLKTHPKDSVFACILLEGDAFLFQSGQCYTVRAGDVIVYSNAIPYLYGFTGDMRQIIVEVEAERLFRGRREMRPAAPIQVDNRLRTGRLLANTLRTMAMDFVERPRADAVSGVAEQARHLLRAAVDPGAARELNDMAAWRLLRAEAFIAEHLHDPALDAEQVARALGLSVRQLHRLFAHRDRSVSQWIWDKRLERAHQELAGEGTRRLSIGDIAYRWGFASQAHFSRAFRGRYGMTPRQHRRAGQD</sequence>
<evidence type="ECO:0000256" key="2">
    <source>
        <dbReference type="ARBA" id="ARBA00023125"/>
    </source>
</evidence>
<dbReference type="GO" id="GO:0003700">
    <property type="term" value="F:DNA-binding transcription factor activity"/>
    <property type="evidence" value="ECO:0007669"/>
    <property type="project" value="InterPro"/>
</dbReference>
<evidence type="ECO:0000256" key="1">
    <source>
        <dbReference type="ARBA" id="ARBA00023015"/>
    </source>
</evidence>
<dbReference type="Pfam" id="PF14525">
    <property type="entry name" value="AraC_binding_2"/>
    <property type="match status" value="1"/>
</dbReference>
<dbReference type="SUPFAM" id="SSF46689">
    <property type="entry name" value="Homeodomain-like"/>
    <property type="match status" value="1"/>
</dbReference>
<evidence type="ECO:0000313" key="5">
    <source>
        <dbReference type="EMBL" id="RZS84781.1"/>
    </source>
</evidence>
<reference evidence="5 6" key="1">
    <citation type="submission" date="2019-02" db="EMBL/GenBank/DDBJ databases">
        <title>Genomic Encyclopedia of Type Strains, Phase IV (KMG-IV): sequencing the most valuable type-strain genomes for metagenomic binning, comparative biology and taxonomic classification.</title>
        <authorList>
            <person name="Goeker M."/>
        </authorList>
    </citation>
    <scope>NUCLEOTIDE SEQUENCE [LARGE SCALE GENOMIC DNA]</scope>
    <source>
        <strain evidence="5 6">K24</strain>
    </source>
</reference>
<dbReference type="Proteomes" id="UP000292445">
    <property type="component" value="Unassembled WGS sequence"/>
</dbReference>
<dbReference type="GO" id="GO:0043565">
    <property type="term" value="F:sequence-specific DNA binding"/>
    <property type="evidence" value="ECO:0007669"/>
    <property type="project" value="InterPro"/>
</dbReference>
<keyword evidence="2" id="KW-0238">DNA-binding</keyword>
<name>A0A4Q7NID3_9BURK</name>
<organism evidence="5 6">
    <name type="scientific">Pigmentiphaga kullae</name>
    <dbReference type="NCBI Taxonomy" id="151784"/>
    <lineage>
        <taxon>Bacteria</taxon>
        <taxon>Pseudomonadati</taxon>
        <taxon>Pseudomonadota</taxon>
        <taxon>Betaproteobacteria</taxon>
        <taxon>Burkholderiales</taxon>
        <taxon>Alcaligenaceae</taxon>
        <taxon>Pigmentiphaga</taxon>
    </lineage>
</organism>
<dbReference type="PRINTS" id="PR00032">
    <property type="entry name" value="HTHARAC"/>
</dbReference>
<dbReference type="InterPro" id="IPR009057">
    <property type="entry name" value="Homeodomain-like_sf"/>
</dbReference>
<dbReference type="SMART" id="SM00342">
    <property type="entry name" value="HTH_ARAC"/>
    <property type="match status" value="1"/>
</dbReference>
<dbReference type="PANTHER" id="PTHR46796:SF6">
    <property type="entry name" value="ARAC SUBFAMILY"/>
    <property type="match status" value="1"/>
</dbReference>
<dbReference type="Gene3D" id="1.10.10.60">
    <property type="entry name" value="Homeodomain-like"/>
    <property type="match status" value="1"/>
</dbReference>
<dbReference type="OrthoDB" id="9178898at2"/>
<dbReference type="InterPro" id="IPR020449">
    <property type="entry name" value="Tscrpt_reg_AraC-type_HTH"/>
</dbReference>
<evidence type="ECO:0000259" key="4">
    <source>
        <dbReference type="PROSITE" id="PS01124"/>
    </source>
</evidence>
<dbReference type="RefSeq" id="WP_130356111.1">
    <property type="nucleotide sequence ID" value="NZ_SGXC01000001.1"/>
</dbReference>
<dbReference type="InterPro" id="IPR035418">
    <property type="entry name" value="AraC-bd_2"/>
</dbReference>
<gene>
    <name evidence="5" type="ORF">EV675_0800</name>
</gene>
<keyword evidence="1" id="KW-0805">Transcription regulation</keyword>
<proteinExistence type="predicted"/>
<dbReference type="EMBL" id="SGXC01000001">
    <property type="protein sequence ID" value="RZS84781.1"/>
    <property type="molecule type" value="Genomic_DNA"/>
</dbReference>
<accession>A0A4Q7NID3</accession>
<dbReference type="InterPro" id="IPR018060">
    <property type="entry name" value="HTH_AraC"/>
</dbReference>
<keyword evidence="3" id="KW-0804">Transcription</keyword>